<comment type="subcellular location">
    <subcellularLocation>
        <location evidence="1">Nucleus</location>
    </subcellularLocation>
</comment>
<dbReference type="GO" id="GO:0000978">
    <property type="term" value="F:RNA polymerase II cis-regulatory region sequence-specific DNA binding"/>
    <property type="evidence" value="ECO:0007669"/>
    <property type="project" value="TreeGrafter"/>
</dbReference>
<evidence type="ECO:0000256" key="2">
    <source>
        <dbReference type="ARBA" id="ARBA00022723"/>
    </source>
</evidence>
<evidence type="ECO:0000259" key="8">
    <source>
        <dbReference type="PROSITE" id="PS50157"/>
    </source>
</evidence>
<evidence type="ECO:0000256" key="7">
    <source>
        <dbReference type="PROSITE-ProRule" id="PRU00042"/>
    </source>
</evidence>
<evidence type="ECO:0000313" key="10">
    <source>
        <dbReference type="Proteomes" id="UP001497623"/>
    </source>
</evidence>
<dbReference type="AlphaFoldDB" id="A0AAV2SXQ7"/>
<dbReference type="FunFam" id="3.30.160.60:FF:002061">
    <property type="entry name" value="Uncharacterized protein"/>
    <property type="match status" value="1"/>
</dbReference>
<evidence type="ECO:0000256" key="4">
    <source>
        <dbReference type="ARBA" id="ARBA00022771"/>
    </source>
</evidence>
<dbReference type="InterPro" id="IPR013087">
    <property type="entry name" value="Znf_C2H2_type"/>
</dbReference>
<dbReference type="PANTHER" id="PTHR23226:SF366">
    <property type="entry name" value="ZINC FINGER PROTEIN ZFP2"/>
    <property type="match status" value="1"/>
</dbReference>
<keyword evidence="10" id="KW-1185">Reference proteome</keyword>
<evidence type="ECO:0000256" key="3">
    <source>
        <dbReference type="ARBA" id="ARBA00022737"/>
    </source>
</evidence>
<dbReference type="PROSITE" id="PS00028">
    <property type="entry name" value="ZINC_FINGER_C2H2_1"/>
    <property type="match status" value="2"/>
</dbReference>
<dbReference type="SMART" id="SM00355">
    <property type="entry name" value="ZnF_C2H2"/>
    <property type="match status" value="3"/>
</dbReference>
<dbReference type="InterPro" id="IPR036236">
    <property type="entry name" value="Znf_C2H2_sf"/>
</dbReference>
<dbReference type="GO" id="GO:0005634">
    <property type="term" value="C:nucleus"/>
    <property type="evidence" value="ECO:0007669"/>
    <property type="project" value="UniProtKB-SubCell"/>
</dbReference>
<sequence length="226" mass="26433">MGFIICKSLCNSRKRKNLTLVMSEPIAKEEFGAVFAQQISFYNVENRNNSDIDNELKHRNEICIKTEEDEIKSKEIEIDKELLSFAGKTYHCTQWEKPLSKNRLVGKSHQCSQCNKEFSTNGDLIEHKKTHTGEKNYQCGHYDMGLLHTYVIEHQRKHAEEIPYQCNQFEKAFSDKRDIIEHQVTHNREKPYQCSQCDKAFSQNGNLLNHQRTHTGDKPYQCSQCN</sequence>
<reference evidence="9 10" key="1">
    <citation type="submission" date="2024-05" db="EMBL/GenBank/DDBJ databases">
        <authorList>
            <person name="Wallberg A."/>
        </authorList>
    </citation>
    <scope>NUCLEOTIDE SEQUENCE [LARGE SCALE GENOMIC DNA]</scope>
</reference>
<keyword evidence="4 7" id="KW-0863">Zinc-finger</keyword>
<dbReference type="GO" id="GO:0008270">
    <property type="term" value="F:zinc ion binding"/>
    <property type="evidence" value="ECO:0007669"/>
    <property type="project" value="UniProtKB-KW"/>
</dbReference>
<dbReference type="PANTHER" id="PTHR23226">
    <property type="entry name" value="ZINC FINGER AND SCAN DOMAIN-CONTAINING"/>
    <property type="match status" value="1"/>
</dbReference>
<keyword evidence="2" id="KW-0479">Metal-binding</keyword>
<dbReference type="Gene3D" id="3.30.160.60">
    <property type="entry name" value="Classic Zinc Finger"/>
    <property type="match status" value="4"/>
</dbReference>
<protein>
    <recommendedName>
        <fullName evidence="8">C2H2-type domain-containing protein</fullName>
    </recommendedName>
</protein>
<organism evidence="9 10">
    <name type="scientific">Meganyctiphanes norvegica</name>
    <name type="common">Northern krill</name>
    <name type="synonym">Thysanopoda norvegica</name>
    <dbReference type="NCBI Taxonomy" id="48144"/>
    <lineage>
        <taxon>Eukaryota</taxon>
        <taxon>Metazoa</taxon>
        <taxon>Ecdysozoa</taxon>
        <taxon>Arthropoda</taxon>
        <taxon>Crustacea</taxon>
        <taxon>Multicrustacea</taxon>
        <taxon>Malacostraca</taxon>
        <taxon>Eumalacostraca</taxon>
        <taxon>Eucarida</taxon>
        <taxon>Euphausiacea</taxon>
        <taxon>Euphausiidae</taxon>
        <taxon>Meganyctiphanes</taxon>
    </lineage>
</organism>
<accession>A0AAV2SXQ7</accession>
<evidence type="ECO:0000256" key="6">
    <source>
        <dbReference type="ARBA" id="ARBA00023242"/>
    </source>
</evidence>
<keyword evidence="3" id="KW-0677">Repeat</keyword>
<dbReference type="PROSITE" id="PS50157">
    <property type="entry name" value="ZINC_FINGER_C2H2_2"/>
    <property type="match status" value="3"/>
</dbReference>
<evidence type="ECO:0000256" key="1">
    <source>
        <dbReference type="ARBA" id="ARBA00004123"/>
    </source>
</evidence>
<name>A0AAV2SXQ7_MEGNR</name>
<gene>
    <name evidence="9" type="ORF">MNOR_LOCUS41925</name>
</gene>
<dbReference type="FunFam" id="3.30.160.60:FF:002343">
    <property type="entry name" value="Zinc finger protein 33A"/>
    <property type="match status" value="1"/>
</dbReference>
<keyword evidence="5" id="KW-0862">Zinc</keyword>
<keyword evidence="6" id="KW-0539">Nucleus</keyword>
<comment type="caution">
    <text evidence="9">The sequence shown here is derived from an EMBL/GenBank/DDBJ whole genome shotgun (WGS) entry which is preliminary data.</text>
</comment>
<proteinExistence type="predicted"/>
<evidence type="ECO:0000313" key="9">
    <source>
        <dbReference type="EMBL" id="CAL4253619.1"/>
    </source>
</evidence>
<feature type="domain" description="C2H2-type" evidence="8">
    <location>
        <begin position="192"/>
        <end position="219"/>
    </location>
</feature>
<feature type="domain" description="C2H2-type" evidence="8">
    <location>
        <begin position="164"/>
        <end position="191"/>
    </location>
</feature>
<dbReference type="Pfam" id="PF13912">
    <property type="entry name" value="zf-C2H2_6"/>
    <property type="match status" value="1"/>
</dbReference>
<dbReference type="Proteomes" id="UP001497623">
    <property type="component" value="Unassembled WGS sequence"/>
</dbReference>
<dbReference type="EMBL" id="CAXKWB010179676">
    <property type="protein sequence ID" value="CAL4253619.1"/>
    <property type="molecule type" value="Genomic_DNA"/>
</dbReference>
<dbReference type="Pfam" id="PF00096">
    <property type="entry name" value="zf-C2H2"/>
    <property type="match status" value="1"/>
</dbReference>
<feature type="non-terminal residue" evidence="9">
    <location>
        <position position="226"/>
    </location>
</feature>
<dbReference type="SUPFAM" id="SSF57667">
    <property type="entry name" value="beta-beta-alpha zinc fingers"/>
    <property type="match status" value="2"/>
</dbReference>
<feature type="domain" description="C2H2-type" evidence="8">
    <location>
        <begin position="109"/>
        <end position="136"/>
    </location>
</feature>
<dbReference type="GO" id="GO:0000981">
    <property type="term" value="F:DNA-binding transcription factor activity, RNA polymerase II-specific"/>
    <property type="evidence" value="ECO:0007669"/>
    <property type="project" value="TreeGrafter"/>
</dbReference>
<evidence type="ECO:0000256" key="5">
    <source>
        <dbReference type="ARBA" id="ARBA00022833"/>
    </source>
</evidence>